<gene>
    <name evidence="2" type="ORF">A3D67_04260</name>
</gene>
<evidence type="ECO:0000259" key="1">
    <source>
        <dbReference type="Pfam" id="PF13579"/>
    </source>
</evidence>
<dbReference type="EMBL" id="MHLN01000003">
    <property type="protein sequence ID" value="OGZ12591.1"/>
    <property type="molecule type" value="Genomic_DNA"/>
</dbReference>
<dbReference type="InterPro" id="IPR050194">
    <property type="entry name" value="Glycosyltransferase_grp1"/>
</dbReference>
<evidence type="ECO:0000313" key="3">
    <source>
        <dbReference type="Proteomes" id="UP000178099"/>
    </source>
</evidence>
<dbReference type="Pfam" id="PF13692">
    <property type="entry name" value="Glyco_trans_1_4"/>
    <property type="match status" value="1"/>
</dbReference>
<feature type="domain" description="Glycosyltransferase subfamily 4-like N-terminal" evidence="1">
    <location>
        <begin position="15"/>
        <end position="195"/>
    </location>
</feature>
<organism evidence="2 3">
    <name type="scientific">Candidatus Lloydbacteria bacterium RIFCSPHIGHO2_02_FULL_51_22</name>
    <dbReference type="NCBI Taxonomy" id="1798663"/>
    <lineage>
        <taxon>Bacteria</taxon>
        <taxon>Candidatus Lloydiibacteriota</taxon>
    </lineage>
</organism>
<accession>A0A1G2DHZ5</accession>
<proteinExistence type="predicted"/>
<dbReference type="SUPFAM" id="SSF53756">
    <property type="entry name" value="UDP-Glycosyltransferase/glycogen phosphorylase"/>
    <property type="match status" value="1"/>
</dbReference>
<evidence type="ECO:0000313" key="2">
    <source>
        <dbReference type="EMBL" id="OGZ12591.1"/>
    </source>
</evidence>
<dbReference type="GO" id="GO:0016757">
    <property type="term" value="F:glycosyltransferase activity"/>
    <property type="evidence" value="ECO:0007669"/>
    <property type="project" value="TreeGrafter"/>
</dbReference>
<dbReference type="Pfam" id="PF13579">
    <property type="entry name" value="Glyco_trans_4_4"/>
    <property type="match status" value="1"/>
</dbReference>
<reference evidence="2 3" key="1">
    <citation type="journal article" date="2016" name="Nat. Commun.">
        <title>Thousands of microbial genomes shed light on interconnected biogeochemical processes in an aquifer system.</title>
        <authorList>
            <person name="Anantharaman K."/>
            <person name="Brown C.T."/>
            <person name="Hug L.A."/>
            <person name="Sharon I."/>
            <person name="Castelle C.J."/>
            <person name="Probst A.J."/>
            <person name="Thomas B.C."/>
            <person name="Singh A."/>
            <person name="Wilkins M.J."/>
            <person name="Karaoz U."/>
            <person name="Brodie E.L."/>
            <person name="Williams K.H."/>
            <person name="Hubbard S.S."/>
            <person name="Banfield J.F."/>
        </authorList>
    </citation>
    <scope>NUCLEOTIDE SEQUENCE [LARGE SCALE GENOMIC DNA]</scope>
</reference>
<dbReference type="Gene3D" id="3.40.50.2000">
    <property type="entry name" value="Glycogen Phosphorylase B"/>
    <property type="match status" value="2"/>
</dbReference>
<dbReference type="PANTHER" id="PTHR45947">
    <property type="entry name" value="SULFOQUINOVOSYL TRANSFERASE SQD2"/>
    <property type="match status" value="1"/>
</dbReference>
<protein>
    <recommendedName>
        <fullName evidence="1">Glycosyltransferase subfamily 4-like N-terminal domain-containing protein</fullName>
    </recommendedName>
</protein>
<name>A0A1G2DHZ5_9BACT</name>
<dbReference type="CDD" id="cd03801">
    <property type="entry name" value="GT4_PimA-like"/>
    <property type="match status" value="1"/>
</dbReference>
<dbReference type="AlphaFoldDB" id="A0A1G2DHZ5"/>
<sequence length="383" mass="43475">MKILITTGIFEPEIGGPAKYTPKLAAKLVERGHTVRVLTYSAQASYAFSSGGGSAFGGDAKYPFTVERVIRSNKFSNYIRFFRATYAAARHADLIYSLDWFSAGLPVALAARLLGKKYVVRVGGGYTWEKYLNDGNPPMTLRDFYAQGKHKRYPIMYRVMTFVFRGAERVVFNSEIQKELYARYYDIAPSHLATIFNPIPRLQFPVLRREPIKEIVFAGRMIVKNNIETLIRAFAASGLSDYTLTLIGDGFITEKMRTLVEDLGVRSVVFLPAMGQEELYERIRNARYVILPSWTDVSPNTACECLALGIPFLITSENYLSFRDQLPLVIDPRSVRDMAEKIRLLSDESVYAEYCEKLRAIQFKNDWDDVCTAHEKLFSSCLA</sequence>
<comment type="caution">
    <text evidence="2">The sequence shown here is derived from an EMBL/GenBank/DDBJ whole genome shotgun (WGS) entry which is preliminary data.</text>
</comment>
<dbReference type="InterPro" id="IPR028098">
    <property type="entry name" value="Glyco_trans_4-like_N"/>
</dbReference>
<dbReference type="Proteomes" id="UP000178099">
    <property type="component" value="Unassembled WGS sequence"/>
</dbReference>
<dbReference type="PANTHER" id="PTHR45947:SF3">
    <property type="entry name" value="SULFOQUINOVOSYL TRANSFERASE SQD2"/>
    <property type="match status" value="1"/>
</dbReference>